<feature type="signal peptide" evidence="1">
    <location>
        <begin position="1"/>
        <end position="22"/>
    </location>
</feature>
<keyword evidence="1" id="KW-0732">Signal</keyword>
<dbReference type="Proteomes" id="UP000297391">
    <property type="component" value="Unassembled WGS sequence"/>
</dbReference>
<sequence length="207" mass="21232">MDKITPATLALVLAACAPGAFAASSTDVSLSGSITPSACDTRLTDGGVVDYGKLAARDLEPNKPHQLPLADMQVEVNCEGQTFFTLTTVDNRAGTSAINPAHHGLGVVGNDQKLGSVALVLLDPVADGVTVNVINSSNGGATWFPSAYLGHERLASFATAGGPNTPVAIKDLSARLRAFSILVPAAQLPLLDEVPIDGSATLVVKYL</sequence>
<dbReference type="AlphaFoldDB" id="A0A4Z0B2H7"/>
<dbReference type="Pfam" id="PF06551">
    <property type="entry name" value="DUF1120"/>
    <property type="match status" value="1"/>
</dbReference>
<dbReference type="RefSeq" id="WP_135287530.1">
    <property type="nucleotide sequence ID" value="NZ_QUZU01000001.1"/>
</dbReference>
<dbReference type="PROSITE" id="PS51257">
    <property type="entry name" value="PROKAR_LIPOPROTEIN"/>
    <property type="match status" value="1"/>
</dbReference>
<dbReference type="OrthoDB" id="6602106at2"/>
<evidence type="ECO:0000313" key="2">
    <source>
        <dbReference type="EMBL" id="TFY92629.1"/>
    </source>
</evidence>
<gene>
    <name evidence="2" type="ORF">DYL59_01330</name>
</gene>
<feature type="chain" id="PRO_5021231427" evidence="1">
    <location>
        <begin position="23"/>
        <end position="207"/>
    </location>
</feature>
<dbReference type="InterPro" id="IPR010546">
    <property type="entry name" value="DUF1120"/>
</dbReference>
<dbReference type="EMBL" id="QUZU01000001">
    <property type="protein sequence ID" value="TFY92629.1"/>
    <property type="molecule type" value="Genomic_DNA"/>
</dbReference>
<keyword evidence="3" id="KW-1185">Reference proteome</keyword>
<comment type="caution">
    <text evidence="2">The sequence shown here is derived from an EMBL/GenBank/DDBJ whole genome shotgun (WGS) entry which is preliminary data.</text>
</comment>
<reference evidence="2 3" key="1">
    <citation type="journal article" date="2019" name="Syst. Appl. Microbiol.">
        <title>New species of pathogenic Pseudomonas isolated from citrus in Tunisia: Proposal of Pseudomonas kairouanensis sp. nov. and Pseudomonas nabeulensis sp. nov.</title>
        <authorList>
            <person name="Oueslati M."/>
            <person name="Mulet M."/>
            <person name="Gomila M."/>
            <person name="Berge O."/>
            <person name="Hajlaoui M.R."/>
            <person name="Lalucat J."/>
            <person name="Sadfi-Zouaoui N."/>
            <person name="Garcia-Valdes E."/>
        </authorList>
    </citation>
    <scope>NUCLEOTIDE SEQUENCE [LARGE SCALE GENOMIC DNA]</scope>
    <source>
        <strain evidence="2 3">KC12</strain>
    </source>
</reference>
<accession>A0A4Z0B2H7</accession>
<evidence type="ECO:0000256" key="1">
    <source>
        <dbReference type="SAM" id="SignalP"/>
    </source>
</evidence>
<name>A0A4Z0B2H7_9PSED</name>
<protein>
    <submittedName>
        <fullName evidence="2">DUF1120 domain-containing protein</fullName>
    </submittedName>
</protein>
<evidence type="ECO:0000313" key="3">
    <source>
        <dbReference type="Proteomes" id="UP000297391"/>
    </source>
</evidence>
<organism evidence="2 3">
    <name type="scientific">Pseudomonas kairouanensis</name>
    <dbReference type="NCBI Taxonomy" id="2293832"/>
    <lineage>
        <taxon>Bacteria</taxon>
        <taxon>Pseudomonadati</taxon>
        <taxon>Pseudomonadota</taxon>
        <taxon>Gammaproteobacteria</taxon>
        <taxon>Pseudomonadales</taxon>
        <taxon>Pseudomonadaceae</taxon>
        <taxon>Pseudomonas</taxon>
    </lineage>
</organism>
<proteinExistence type="predicted"/>